<dbReference type="Proteomes" id="UP000800035">
    <property type="component" value="Unassembled WGS sequence"/>
</dbReference>
<dbReference type="OrthoDB" id="630895at2759"/>
<dbReference type="Pfam" id="PF04229">
    <property type="entry name" value="GrpB"/>
    <property type="match status" value="1"/>
</dbReference>
<dbReference type="SUPFAM" id="SSF55729">
    <property type="entry name" value="Acyl-CoA N-acyltransferases (Nat)"/>
    <property type="match status" value="1"/>
</dbReference>
<feature type="domain" description="N-acetyltransferase" evidence="1">
    <location>
        <begin position="196"/>
        <end position="370"/>
    </location>
</feature>
<proteinExistence type="predicted"/>
<organism evidence="2 3">
    <name type="scientific">Byssothecium circinans</name>
    <dbReference type="NCBI Taxonomy" id="147558"/>
    <lineage>
        <taxon>Eukaryota</taxon>
        <taxon>Fungi</taxon>
        <taxon>Dikarya</taxon>
        <taxon>Ascomycota</taxon>
        <taxon>Pezizomycotina</taxon>
        <taxon>Dothideomycetes</taxon>
        <taxon>Pleosporomycetidae</taxon>
        <taxon>Pleosporales</taxon>
        <taxon>Massarineae</taxon>
        <taxon>Massarinaceae</taxon>
        <taxon>Byssothecium</taxon>
    </lineage>
</organism>
<dbReference type="Gene3D" id="3.40.630.30">
    <property type="match status" value="1"/>
</dbReference>
<gene>
    <name evidence="2" type="ORF">CC80DRAFT_496763</name>
</gene>
<dbReference type="PANTHER" id="PTHR34822:SF1">
    <property type="entry name" value="GRPB FAMILY PROTEIN"/>
    <property type="match status" value="1"/>
</dbReference>
<dbReference type="InterPro" id="IPR000182">
    <property type="entry name" value="GNAT_dom"/>
</dbReference>
<dbReference type="SUPFAM" id="SSF81301">
    <property type="entry name" value="Nucleotidyltransferase"/>
    <property type="match status" value="1"/>
</dbReference>
<dbReference type="Pfam" id="PF13302">
    <property type="entry name" value="Acetyltransf_3"/>
    <property type="match status" value="1"/>
</dbReference>
<dbReference type="EMBL" id="ML977025">
    <property type="protein sequence ID" value="KAF1950504.1"/>
    <property type="molecule type" value="Genomic_DNA"/>
</dbReference>
<keyword evidence="2" id="KW-0012">Acyltransferase</keyword>
<keyword evidence="2" id="KW-0808">Transferase</keyword>
<dbReference type="InterPro" id="IPR007344">
    <property type="entry name" value="GrpB/CoaE"/>
</dbReference>
<accession>A0A6A5TEG7</accession>
<evidence type="ECO:0000259" key="1">
    <source>
        <dbReference type="PROSITE" id="PS51186"/>
    </source>
</evidence>
<dbReference type="InterPro" id="IPR043519">
    <property type="entry name" value="NT_sf"/>
</dbReference>
<dbReference type="Gene3D" id="3.30.460.10">
    <property type="entry name" value="Beta Polymerase, domain 2"/>
    <property type="match status" value="1"/>
</dbReference>
<evidence type="ECO:0000313" key="3">
    <source>
        <dbReference type="Proteomes" id="UP000800035"/>
    </source>
</evidence>
<reference evidence="2" key="1">
    <citation type="journal article" date="2020" name="Stud. Mycol.">
        <title>101 Dothideomycetes genomes: a test case for predicting lifestyles and emergence of pathogens.</title>
        <authorList>
            <person name="Haridas S."/>
            <person name="Albert R."/>
            <person name="Binder M."/>
            <person name="Bloem J."/>
            <person name="Labutti K."/>
            <person name="Salamov A."/>
            <person name="Andreopoulos B."/>
            <person name="Baker S."/>
            <person name="Barry K."/>
            <person name="Bills G."/>
            <person name="Bluhm B."/>
            <person name="Cannon C."/>
            <person name="Castanera R."/>
            <person name="Culley D."/>
            <person name="Daum C."/>
            <person name="Ezra D."/>
            <person name="Gonzalez J."/>
            <person name="Henrissat B."/>
            <person name="Kuo A."/>
            <person name="Liang C."/>
            <person name="Lipzen A."/>
            <person name="Lutzoni F."/>
            <person name="Magnuson J."/>
            <person name="Mondo S."/>
            <person name="Nolan M."/>
            <person name="Ohm R."/>
            <person name="Pangilinan J."/>
            <person name="Park H.-J."/>
            <person name="Ramirez L."/>
            <person name="Alfaro M."/>
            <person name="Sun H."/>
            <person name="Tritt A."/>
            <person name="Yoshinaga Y."/>
            <person name="Zwiers L.-H."/>
            <person name="Turgeon B."/>
            <person name="Goodwin S."/>
            <person name="Spatafora J."/>
            <person name="Crous P."/>
            <person name="Grigoriev I."/>
        </authorList>
    </citation>
    <scope>NUCLEOTIDE SEQUENCE</scope>
    <source>
        <strain evidence="2">CBS 675.92</strain>
    </source>
</reference>
<dbReference type="AlphaFoldDB" id="A0A6A5TEG7"/>
<dbReference type="PROSITE" id="PS51186">
    <property type="entry name" value="GNAT"/>
    <property type="match status" value="1"/>
</dbReference>
<keyword evidence="3" id="KW-1185">Reference proteome</keyword>
<protein>
    <submittedName>
        <fullName evidence="2">Acyl-CoA N-acyltransferase</fullName>
    </submittedName>
</protein>
<sequence>MSTANVTVEPYNPLWPTHFHSIKAKLSSHLSTIPLISIEHVGSTSVPNLAAKPIIDIDIIVTRENLQPAIACLAAHGFTYLGELGIKDRHCLKDPDQAPKRNTYVCIDGAAQTRNHLGVRDTLRKNAALRDEYRDVKIELAKRGTNIIDYIEAKSPILQKVLQASGLLTREELLTIEAVNRKGGKFGAVETGREGLVLREFVLGDEEAFFELESIADVVRYQTWGPRTREQARDLVAEIVRNSEAVPRVHVELAVEFEGSFVGRVGAKVTASLRPTALEAEESESTCLPHADLWFSFLPSYQGKGLATEAMKCFVALLKPPLELEIECDPRNTGSVKMAERLGFEKISEEEKVFECKGEWVGSCVFRKNR</sequence>
<name>A0A6A5TEG7_9PLEO</name>
<dbReference type="PANTHER" id="PTHR34822">
    <property type="entry name" value="GRPB DOMAIN PROTEIN (AFU_ORTHOLOGUE AFUA_1G01530)"/>
    <property type="match status" value="1"/>
</dbReference>
<dbReference type="InterPro" id="IPR016181">
    <property type="entry name" value="Acyl_CoA_acyltransferase"/>
</dbReference>
<evidence type="ECO:0000313" key="2">
    <source>
        <dbReference type="EMBL" id="KAF1950504.1"/>
    </source>
</evidence>
<dbReference type="GO" id="GO:0016747">
    <property type="term" value="F:acyltransferase activity, transferring groups other than amino-acyl groups"/>
    <property type="evidence" value="ECO:0007669"/>
    <property type="project" value="InterPro"/>
</dbReference>